<dbReference type="AlphaFoldDB" id="X1L134"/>
<dbReference type="EMBL" id="BARV01002790">
    <property type="protein sequence ID" value="GAH96149.1"/>
    <property type="molecule type" value="Genomic_DNA"/>
</dbReference>
<evidence type="ECO:0008006" key="3">
    <source>
        <dbReference type="Google" id="ProtNLM"/>
    </source>
</evidence>
<comment type="similarity">
    <text evidence="1">Belongs to the UPF0111 family.</text>
</comment>
<evidence type="ECO:0000313" key="2">
    <source>
        <dbReference type="EMBL" id="GAH96149.1"/>
    </source>
</evidence>
<dbReference type="InterPro" id="IPR052912">
    <property type="entry name" value="UPF0111_domain"/>
</dbReference>
<dbReference type="Pfam" id="PF01865">
    <property type="entry name" value="PhoU_div"/>
    <property type="match status" value="1"/>
</dbReference>
<protein>
    <recommendedName>
        <fullName evidence="3">Phosphate transport regulator</fullName>
    </recommendedName>
</protein>
<dbReference type="InterPro" id="IPR018445">
    <property type="entry name" value="Put_Phosphate_transp_reg"/>
</dbReference>
<dbReference type="InterPro" id="IPR038078">
    <property type="entry name" value="PhoU-like_sf"/>
</dbReference>
<sequence length="213" mass="24766">WSYILAKFLITPRDTKFYDLFEQDTANLVTAAEKLVNFFENYEDVEVKANQLKDLEHQGDIITHEIIQRLHRTFVTPIDREDIALLAKTLDDVMDFIEAAGRTAFLYHITQPTERARQLTLIVAKVTYQLNEVLPRLRHRDQFPRILEQCVEINSLENEADDVFHAALAELFDNPMDACEIIKWREIYQHLEDATDRGEDVANALEGIVLKHA</sequence>
<dbReference type="PANTHER" id="PTHR37298:SF1">
    <property type="entry name" value="UPF0111 PROTEIN YKAA"/>
    <property type="match status" value="1"/>
</dbReference>
<evidence type="ECO:0000256" key="1">
    <source>
        <dbReference type="ARBA" id="ARBA00008591"/>
    </source>
</evidence>
<proteinExistence type="inferred from homology"/>
<dbReference type="Gene3D" id="1.20.58.220">
    <property type="entry name" value="Phosphate transport system protein phou homolog 2, domain 2"/>
    <property type="match status" value="1"/>
</dbReference>
<comment type="caution">
    <text evidence="2">The sequence shown here is derived from an EMBL/GenBank/DDBJ whole genome shotgun (WGS) entry which is preliminary data.</text>
</comment>
<organism evidence="2">
    <name type="scientific">marine sediment metagenome</name>
    <dbReference type="NCBI Taxonomy" id="412755"/>
    <lineage>
        <taxon>unclassified sequences</taxon>
        <taxon>metagenomes</taxon>
        <taxon>ecological metagenomes</taxon>
    </lineage>
</organism>
<gene>
    <name evidence="2" type="ORF">S06H3_07003</name>
</gene>
<feature type="non-terminal residue" evidence="2">
    <location>
        <position position="1"/>
    </location>
</feature>
<accession>X1L134</accession>
<reference evidence="2" key="1">
    <citation type="journal article" date="2014" name="Front. Microbiol.">
        <title>High frequency of phylogenetically diverse reductive dehalogenase-homologous genes in deep subseafloor sedimentary metagenomes.</title>
        <authorList>
            <person name="Kawai M."/>
            <person name="Futagami T."/>
            <person name="Toyoda A."/>
            <person name="Takaki Y."/>
            <person name="Nishi S."/>
            <person name="Hori S."/>
            <person name="Arai W."/>
            <person name="Tsubouchi T."/>
            <person name="Morono Y."/>
            <person name="Uchiyama I."/>
            <person name="Ito T."/>
            <person name="Fujiyama A."/>
            <person name="Inagaki F."/>
            <person name="Takami H."/>
        </authorList>
    </citation>
    <scope>NUCLEOTIDE SEQUENCE</scope>
    <source>
        <strain evidence="2">Expedition CK06-06</strain>
    </source>
</reference>
<dbReference type="PANTHER" id="PTHR37298">
    <property type="entry name" value="UPF0111 PROTEIN YKAA"/>
    <property type="match status" value="1"/>
</dbReference>
<name>X1L134_9ZZZZ</name>